<keyword evidence="3" id="KW-1185">Reference proteome</keyword>
<sequence>MIYASDLDQTLVYSRRSMGVGEDAPGLVPAEWIRGELSAFMSAETLNQLMTLPKDILFIPVTTRTVAQYQRIQIFQQEVIPSYAITSNGGNILMNGKVDPSWNEHVRSKLQEHSATAAEVRQIFDDVLNKEWVVGERLCDELFFAFVIHRDLMPVEEVTEKIKRVESLGWEASIQGRKLYLVPSAVNKRAAVEHIRHQIGDVPVVASGDSLLDRCLLDFADYAIAPRHGELYREKQRNPETVHYQFTEQSGIFAADEILKYVRSIHHAAIGDVVS</sequence>
<gene>
    <name evidence="2" type="ORF">SAMN05720606_104138</name>
</gene>
<evidence type="ECO:0000313" key="2">
    <source>
        <dbReference type="EMBL" id="SCY36440.1"/>
    </source>
</evidence>
<dbReference type="InterPro" id="IPR024197">
    <property type="entry name" value="TPP-like"/>
</dbReference>
<dbReference type="Gene3D" id="3.40.50.1000">
    <property type="entry name" value="HAD superfamily/HAD-like"/>
    <property type="match status" value="1"/>
</dbReference>
<dbReference type="Pfam" id="PF05116">
    <property type="entry name" value="S6PP"/>
    <property type="match status" value="1"/>
</dbReference>
<dbReference type="InterPro" id="IPR023214">
    <property type="entry name" value="HAD_sf"/>
</dbReference>
<dbReference type="PIRSF" id="PIRSF030802">
    <property type="entry name" value="UCP030802"/>
    <property type="match status" value="1"/>
</dbReference>
<dbReference type="STRING" id="582692.SAMN05720606_104138"/>
<evidence type="ECO:0000259" key="1">
    <source>
        <dbReference type="Pfam" id="PF05116"/>
    </source>
</evidence>
<dbReference type="GO" id="GO:0003824">
    <property type="term" value="F:catalytic activity"/>
    <property type="evidence" value="ECO:0007669"/>
    <property type="project" value="UniProtKB-ARBA"/>
</dbReference>
<dbReference type="Proteomes" id="UP000198538">
    <property type="component" value="Unassembled WGS sequence"/>
</dbReference>
<evidence type="ECO:0000313" key="3">
    <source>
        <dbReference type="Proteomes" id="UP000198538"/>
    </source>
</evidence>
<name>A0A1G5FC24_9BACL</name>
<protein>
    <submittedName>
        <fullName evidence="2">Hydroxymethylpyrimidine pyrophosphatase</fullName>
    </submittedName>
</protein>
<dbReference type="SUPFAM" id="SSF56784">
    <property type="entry name" value="HAD-like"/>
    <property type="match status" value="1"/>
</dbReference>
<dbReference type="AlphaFoldDB" id="A0A1G5FC24"/>
<organism evidence="2 3">
    <name type="scientific">Paenibacillus polysaccharolyticus</name>
    <dbReference type="NCBI Taxonomy" id="582692"/>
    <lineage>
        <taxon>Bacteria</taxon>
        <taxon>Bacillati</taxon>
        <taxon>Bacillota</taxon>
        <taxon>Bacilli</taxon>
        <taxon>Bacillales</taxon>
        <taxon>Paenibacillaceae</taxon>
        <taxon>Paenibacillus</taxon>
    </lineage>
</organism>
<proteinExistence type="predicted"/>
<dbReference type="RefSeq" id="WP_090917606.1">
    <property type="nucleotide sequence ID" value="NZ_FMVM01000004.1"/>
</dbReference>
<feature type="domain" description="Sucrose phosphatase-like" evidence="1">
    <location>
        <begin position="4"/>
        <end position="219"/>
    </location>
</feature>
<dbReference type="InterPro" id="IPR006380">
    <property type="entry name" value="SPP-like_dom"/>
</dbReference>
<accession>A0A1G5FC24</accession>
<dbReference type="InterPro" id="IPR036412">
    <property type="entry name" value="HAD-like_sf"/>
</dbReference>
<dbReference type="EMBL" id="FMVM01000004">
    <property type="protein sequence ID" value="SCY36440.1"/>
    <property type="molecule type" value="Genomic_DNA"/>
</dbReference>
<reference evidence="3" key="1">
    <citation type="submission" date="2016-10" db="EMBL/GenBank/DDBJ databases">
        <authorList>
            <person name="Varghese N."/>
            <person name="Submissions S."/>
        </authorList>
    </citation>
    <scope>NUCLEOTIDE SEQUENCE [LARGE SCALE GENOMIC DNA]</scope>
    <source>
        <strain evidence="3">BL9</strain>
    </source>
</reference>